<name>A0ABU9Y6W4_9SPHN</name>
<sequence length="234" mass="24922">MAVGPSVAVERADAPLPEQKTSISDQTVAALQRLVGIRYRAARKSFLFNDDFAGTSDDQNPFSVAVRGWRRQLSRCNDNQCRYTQLSAQLARLNFSLGMAPAPVPGMPLRTGTLDMSERGISGGISILPVGDGSVVVAITTSYGGRGKMGTGAWDCAGLVAIGKLLPSGPARMALYDEDKPVAFDLRIVSPTSVRLSENAENARAAAADEDWPAVCSVGTIFGTYHGAPIRRHR</sequence>
<dbReference type="EMBL" id="JBDIME010000018">
    <property type="protein sequence ID" value="MEN2791554.1"/>
    <property type="molecule type" value="Genomic_DNA"/>
</dbReference>
<proteinExistence type="predicted"/>
<evidence type="ECO:0000313" key="1">
    <source>
        <dbReference type="EMBL" id="MEN2791554.1"/>
    </source>
</evidence>
<dbReference type="RefSeq" id="WP_343892551.1">
    <property type="nucleotide sequence ID" value="NZ_BAAAEH010000060.1"/>
</dbReference>
<reference evidence="1 2" key="1">
    <citation type="submission" date="2024-05" db="EMBL/GenBank/DDBJ databases">
        <authorList>
            <person name="Liu Q."/>
            <person name="Xin Y.-H."/>
        </authorList>
    </citation>
    <scope>NUCLEOTIDE SEQUENCE [LARGE SCALE GENOMIC DNA]</scope>
    <source>
        <strain evidence="1 2">CGMCC 1.10181</strain>
    </source>
</reference>
<comment type="caution">
    <text evidence="1">The sequence shown here is derived from an EMBL/GenBank/DDBJ whole genome shotgun (WGS) entry which is preliminary data.</text>
</comment>
<gene>
    <name evidence="1" type="ORF">ABC974_18105</name>
</gene>
<keyword evidence="2" id="KW-1185">Reference proteome</keyword>
<dbReference type="Proteomes" id="UP001419910">
    <property type="component" value="Unassembled WGS sequence"/>
</dbReference>
<protein>
    <submittedName>
        <fullName evidence="1">Uncharacterized protein</fullName>
    </submittedName>
</protein>
<organism evidence="1 2">
    <name type="scientific">Sphingomonas oligophenolica</name>
    <dbReference type="NCBI Taxonomy" id="301154"/>
    <lineage>
        <taxon>Bacteria</taxon>
        <taxon>Pseudomonadati</taxon>
        <taxon>Pseudomonadota</taxon>
        <taxon>Alphaproteobacteria</taxon>
        <taxon>Sphingomonadales</taxon>
        <taxon>Sphingomonadaceae</taxon>
        <taxon>Sphingomonas</taxon>
    </lineage>
</organism>
<accession>A0ABU9Y6W4</accession>
<evidence type="ECO:0000313" key="2">
    <source>
        <dbReference type="Proteomes" id="UP001419910"/>
    </source>
</evidence>